<dbReference type="GO" id="GO:0050660">
    <property type="term" value="F:flavin adenine dinucleotide binding"/>
    <property type="evidence" value="ECO:0007669"/>
    <property type="project" value="TreeGrafter"/>
</dbReference>
<dbReference type="PANTHER" id="PTHR22912:SF151">
    <property type="entry name" value="DIHYDROLIPOYL DEHYDROGENASE, MITOCHONDRIAL"/>
    <property type="match status" value="1"/>
</dbReference>
<reference evidence="7" key="1">
    <citation type="journal article" date="2014" name="PLoS ONE">
        <title>Transcriptome-Based Identification of ABC Transporters in the Western Tarnished Plant Bug Lygus hesperus.</title>
        <authorList>
            <person name="Hull J.J."/>
            <person name="Chaney K."/>
            <person name="Geib S.M."/>
            <person name="Fabrick J.A."/>
            <person name="Brent C.S."/>
            <person name="Walsh D."/>
            <person name="Lavine L.C."/>
        </authorList>
    </citation>
    <scope>NUCLEOTIDE SEQUENCE</scope>
</reference>
<dbReference type="GO" id="GO:0004148">
    <property type="term" value="F:dihydrolipoyl dehydrogenase (NADH) activity"/>
    <property type="evidence" value="ECO:0007669"/>
    <property type="project" value="UniProtKB-EC"/>
</dbReference>
<dbReference type="AlphaFoldDB" id="A0A0A9VT95"/>
<dbReference type="EMBL" id="GDHC01016255">
    <property type="protein sequence ID" value="JAQ02374.1"/>
    <property type="molecule type" value="Transcribed_RNA"/>
</dbReference>
<dbReference type="EMBL" id="GBHO01044660">
    <property type="protein sequence ID" value="JAF98943.1"/>
    <property type="molecule type" value="Transcribed_RNA"/>
</dbReference>
<dbReference type="PANTHER" id="PTHR22912">
    <property type="entry name" value="DISULFIDE OXIDOREDUCTASE"/>
    <property type="match status" value="1"/>
</dbReference>
<dbReference type="InterPro" id="IPR036188">
    <property type="entry name" value="FAD/NAD-bd_sf"/>
</dbReference>
<evidence type="ECO:0000256" key="1">
    <source>
        <dbReference type="ARBA" id="ARBA00007532"/>
    </source>
</evidence>
<dbReference type="InterPro" id="IPR023753">
    <property type="entry name" value="FAD/NAD-binding_dom"/>
</dbReference>
<dbReference type="PRINTS" id="PR00411">
    <property type="entry name" value="PNDRDTASEI"/>
</dbReference>
<accession>A0A0A9VT95</accession>
<dbReference type="Gene3D" id="3.30.390.30">
    <property type="match status" value="1"/>
</dbReference>
<keyword evidence="4" id="KW-0274">FAD</keyword>
<evidence type="ECO:0000259" key="6">
    <source>
        <dbReference type="Pfam" id="PF07992"/>
    </source>
</evidence>
<comment type="similarity">
    <text evidence="1">Belongs to the class-I pyridine nucleotide-disulfide oxidoreductase family.</text>
</comment>
<dbReference type="InterPro" id="IPR016156">
    <property type="entry name" value="FAD/NAD-linked_Rdtase_dimer_sf"/>
</dbReference>
<organism evidence="7">
    <name type="scientific">Lygus hesperus</name>
    <name type="common">Western plant bug</name>
    <dbReference type="NCBI Taxonomy" id="30085"/>
    <lineage>
        <taxon>Eukaryota</taxon>
        <taxon>Metazoa</taxon>
        <taxon>Ecdysozoa</taxon>
        <taxon>Arthropoda</taxon>
        <taxon>Hexapoda</taxon>
        <taxon>Insecta</taxon>
        <taxon>Pterygota</taxon>
        <taxon>Neoptera</taxon>
        <taxon>Paraneoptera</taxon>
        <taxon>Hemiptera</taxon>
        <taxon>Heteroptera</taxon>
        <taxon>Panheteroptera</taxon>
        <taxon>Cimicomorpha</taxon>
        <taxon>Miridae</taxon>
        <taxon>Mirini</taxon>
        <taxon>Lygus</taxon>
    </lineage>
</organism>
<evidence type="ECO:0000256" key="5">
    <source>
        <dbReference type="ARBA" id="ARBA00049187"/>
    </source>
</evidence>
<gene>
    <name evidence="7" type="primary">lpd_1</name>
    <name evidence="8" type="synonym">lpd_0</name>
    <name evidence="7" type="ORF">CM83_8304</name>
    <name evidence="8" type="ORF">g.10926</name>
</gene>
<name>A0A0A9VT95_LYGHE</name>
<dbReference type="InterPro" id="IPR050151">
    <property type="entry name" value="Class-I_Pyr_Nuc-Dis_Oxidored"/>
</dbReference>
<evidence type="ECO:0000256" key="2">
    <source>
        <dbReference type="ARBA" id="ARBA00012608"/>
    </source>
</evidence>
<sequence>MEIHLSTRVDKVVNSGDGATVKVTNLKDSKEKSYDGDVVLVATGRRPYIDNLGIEKLNIEMQKRGTIKVDENYRTNYKNIYSIGDVIDGPMLAHKAEEEGVAVAEIIKNGYGHVNYNAIPSVIYTFPEFAAVGKTEEEVKELG</sequence>
<evidence type="ECO:0000256" key="3">
    <source>
        <dbReference type="ARBA" id="ARBA00022630"/>
    </source>
</evidence>
<evidence type="ECO:0000313" key="7">
    <source>
        <dbReference type="EMBL" id="JAF98943.1"/>
    </source>
</evidence>
<dbReference type="SUPFAM" id="SSF51905">
    <property type="entry name" value="FAD/NAD(P)-binding domain"/>
    <property type="match status" value="1"/>
</dbReference>
<reference evidence="7" key="2">
    <citation type="submission" date="2014-07" db="EMBL/GenBank/DDBJ databases">
        <authorList>
            <person name="Hull J."/>
        </authorList>
    </citation>
    <scope>NUCLEOTIDE SEQUENCE</scope>
</reference>
<keyword evidence="3" id="KW-0285">Flavoprotein</keyword>
<dbReference type="GO" id="GO:0045252">
    <property type="term" value="C:oxoglutarate dehydrogenase complex"/>
    <property type="evidence" value="ECO:0007669"/>
    <property type="project" value="TreeGrafter"/>
</dbReference>
<evidence type="ECO:0000256" key="4">
    <source>
        <dbReference type="ARBA" id="ARBA00022827"/>
    </source>
</evidence>
<dbReference type="PRINTS" id="PR00368">
    <property type="entry name" value="FADPNR"/>
</dbReference>
<feature type="domain" description="FAD/NAD(P)-binding" evidence="6">
    <location>
        <begin position="2"/>
        <end position="100"/>
    </location>
</feature>
<dbReference type="EC" id="1.8.1.4" evidence="2"/>
<comment type="catalytic activity">
    <reaction evidence="5">
        <text>N(6)-[(R)-dihydrolipoyl]-L-lysyl-[protein] + NAD(+) = N(6)-[(R)-lipoyl]-L-lysyl-[protein] + NADH + H(+)</text>
        <dbReference type="Rhea" id="RHEA:15045"/>
        <dbReference type="Rhea" id="RHEA-COMP:10474"/>
        <dbReference type="Rhea" id="RHEA-COMP:10475"/>
        <dbReference type="ChEBI" id="CHEBI:15378"/>
        <dbReference type="ChEBI" id="CHEBI:57540"/>
        <dbReference type="ChEBI" id="CHEBI:57945"/>
        <dbReference type="ChEBI" id="CHEBI:83099"/>
        <dbReference type="ChEBI" id="CHEBI:83100"/>
        <dbReference type="EC" id="1.8.1.4"/>
    </reaction>
</comment>
<dbReference type="GO" id="GO:0006103">
    <property type="term" value="P:2-oxoglutarate metabolic process"/>
    <property type="evidence" value="ECO:0007669"/>
    <property type="project" value="TreeGrafter"/>
</dbReference>
<protein>
    <recommendedName>
        <fullName evidence="2">dihydrolipoyl dehydrogenase</fullName>
        <ecNumber evidence="2">1.8.1.4</ecNumber>
    </recommendedName>
</protein>
<evidence type="ECO:0000313" key="8">
    <source>
        <dbReference type="EMBL" id="JAQ02374.1"/>
    </source>
</evidence>
<proteinExistence type="inferred from homology"/>
<reference evidence="8" key="3">
    <citation type="journal article" date="2016" name="Gigascience">
        <title>De novo construction of an expanded transcriptome assembly for the western tarnished plant bug, Lygus hesperus.</title>
        <authorList>
            <person name="Tassone E.E."/>
            <person name="Geib S.M."/>
            <person name="Hall B."/>
            <person name="Fabrick J.A."/>
            <person name="Brent C.S."/>
            <person name="Hull J.J."/>
        </authorList>
    </citation>
    <scope>NUCLEOTIDE SEQUENCE</scope>
</reference>
<dbReference type="Gene3D" id="3.50.50.60">
    <property type="entry name" value="FAD/NAD(P)-binding domain"/>
    <property type="match status" value="2"/>
</dbReference>
<dbReference type="Pfam" id="PF07992">
    <property type="entry name" value="Pyr_redox_2"/>
    <property type="match status" value="1"/>
</dbReference>
<dbReference type="GO" id="GO:0005739">
    <property type="term" value="C:mitochondrion"/>
    <property type="evidence" value="ECO:0007669"/>
    <property type="project" value="TreeGrafter"/>
</dbReference>